<sequence>MFIIDVIKQADATGELKVLYKLIERSLGFVPAHFELFATIDFDSMKSFVQTNQKIRMHKKIDNNVLPYLRLEIAQKECRNYCVVFNTKMIETMKDVEIDKDQEFLKEKVMEAIYNPNTFGANDLSELESAGFSNEDFYDLLNYAISFMSKSKLIEVYLTKNT</sequence>
<name>A0A1W1C7S3_9ZZZZ</name>
<dbReference type="EMBL" id="FPHF01000061">
    <property type="protein sequence ID" value="SFV61784.1"/>
    <property type="molecule type" value="Genomic_DNA"/>
</dbReference>
<organism evidence="1">
    <name type="scientific">hydrothermal vent metagenome</name>
    <dbReference type="NCBI Taxonomy" id="652676"/>
    <lineage>
        <taxon>unclassified sequences</taxon>
        <taxon>metagenomes</taxon>
        <taxon>ecological metagenomes</taxon>
    </lineage>
</organism>
<accession>A0A1W1C7S3</accession>
<gene>
    <name evidence="1" type="ORF">MNB_SM-4-53</name>
</gene>
<protein>
    <submittedName>
        <fullName evidence="1">Uncharacterized protein</fullName>
    </submittedName>
</protein>
<dbReference type="AlphaFoldDB" id="A0A1W1C7S3"/>
<reference evidence="1" key="1">
    <citation type="submission" date="2016-10" db="EMBL/GenBank/DDBJ databases">
        <authorList>
            <person name="de Groot N.N."/>
        </authorList>
    </citation>
    <scope>NUCLEOTIDE SEQUENCE</scope>
</reference>
<dbReference type="SUPFAM" id="SSF69118">
    <property type="entry name" value="AhpD-like"/>
    <property type="match status" value="1"/>
</dbReference>
<proteinExistence type="predicted"/>
<evidence type="ECO:0000313" key="1">
    <source>
        <dbReference type="EMBL" id="SFV61784.1"/>
    </source>
</evidence>
<dbReference type="InterPro" id="IPR029032">
    <property type="entry name" value="AhpD-like"/>
</dbReference>